<dbReference type="InterPro" id="IPR001466">
    <property type="entry name" value="Beta-lactam-related"/>
</dbReference>
<proteinExistence type="predicted"/>
<dbReference type="GO" id="GO:0016787">
    <property type="term" value="F:hydrolase activity"/>
    <property type="evidence" value="ECO:0007669"/>
    <property type="project" value="UniProtKB-KW"/>
</dbReference>
<dbReference type="Proteomes" id="UP001596058">
    <property type="component" value="Unassembled WGS sequence"/>
</dbReference>
<evidence type="ECO:0000313" key="3">
    <source>
        <dbReference type="EMBL" id="MFC5829503.1"/>
    </source>
</evidence>
<dbReference type="EMBL" id="JBHSPA010000045">
    <property type="protein sequence ID" value="MFC5829503.1"/>
    <property type="molecule type" value="Genomic_DNA"/>
</dbReference>
<dbReference type="Gene3D" id="3.40.710.10">
    <property type="entry name" value="DD-peptidase/beta-lactamase superfamily"/>
    <property type="match status" value="1"/>
</dbReference>
<organism evidence="3 4">
    <name type="scientific">Nonomuraea insulae</name>
    <dbReference type="NCBI Taxonomy" id="1616787"/>
    <lineage>
        <taxon>Bacteria</taxon>
        <taxon>Bacillati</taxon>
        <taxon>Actinomycetota</taxon>
        <taxon>Actinomycetes</taxon>
        <taxon>Streptosporangiales</taxon>
        <taxon>Streptosporangiaceae</taxon>
        <taxon>Nonomuraea</taxon>
    </lineage>
</organism>
<protein>
    <submittedName>
        <fullName evidence="3">Serine hydrolase domain-containing protein</fullName>
        <ecNumber evidence="3">3.-.-.-</ecNumber>
    </submittedName>
</protein>
<sequence length="254" mass="28106">MPDAAGYPLAPVTIHQLLTHTAGLPLRANLRALYGTERDAIHRGVLREQLHRHPGTAVEYTNRAAMIMGMVVEHLNGATLDKICEETVWRPLGMNQTRFGPLAARIDHVAPTEFDPESGKRLRGIAHDFSARLLGGVCGIAGVFSTLGDVEMFLRHMIADNGMAEAGFGGKWVEKSLQIHTGVLQPARGLFWFPAPGTNPSDGVFVHHGFTGTAMWVNRERGRWAALLTNKLYYSRDREPIARFRDVFRALAFS</sequence>
<evidence type="ECO:0000313" key="4">
    <source>
        <dbReference type="Proteomes" id="UP001596058"/>
    </source>
</evidence>
<dbReference type="InterPro" id="IPR050789">
    <property type="entry name" value="Diverse_Enzym_Activities"/>
</dbReference>
<dbReference type="SUPFAM" id="SSF56601">
    <property type="entry name" value="beta-lactamase/transpeptidase-like"/>
    <property type="match status" value="1"/>
</dbReference>
<dbReference type="EC" id="3.-.-.-" evidence="3"/>
<accession>A0ABW1CYP6</accession>
<evidence type="ECO:0000256" key="1">
    <source>
        <dbReference type="ARBA" id="ARBA00022801"/>
    </source>
</evidence>
<dbReference type="Pfam" id="PF00144">
    <property type="entry name" value="Beta-lactamase"/>
    <property type="match status" value="1"/>
</dbReference>
<reference evidence="4" key="1">
    <citation type="journal article" date="2019" name="Int. J. Syst. Evol. Microbiol.">
        <title>The Global Catalogue of Microorganisms (GCM) 10K type strain sequencing project: providing services to taxonomists for standard genome sequencing and annotation.</title>
        <authorList>
            <consortium name="The Broad Institute Genomics Platform"/>
            <consortium name="The Broad Institute Genome Sequencing Center for Infectious Disease"/>
            <person name="Wu L."/>
            <person name="Ma J."/>
        </authorList>
    </citation>
    <scope>NUCLEOTIDE SEQUENCE [LARGE SCALE GENOMIC DNA]</scope>
    <source>
        <strain evidence="4">CCUG 53903</strain>
    </source>
</reference>
<keyword evidence="4" id="KW-1185">Reference proteome</keyword>
<dbReference type="PANTHER" id="PTHR43283:SF11">
    <property type="entry name" value="BETA-LACTAMASE-RELATED DOMAIN-CONTAINING PROTEIN"/>
    <property type="match status" value="1"/>
</dbReference>
<keyword evidence="1 3" id="KW-0378">Hydrolase</keyword>
<gene>
    <name evidence="3" type="ORF">ACFPZ3_37055</name>
</gene>
<comment type="caution">
    <text evidence="3">The sequence shown here is derived from an EMBL/GenBank/DDBJ whole genome shotgun (WGS) entry which is preliminary data.</text>
</comment>
<name>A0ABW1CYP6_9ACTN</name>
<evidence type="ECO:0000259" key="2">
    <source>
        <dbReference type="Pfam" id="PF00144"/>
    </source>
</evidence>
<dbReference type="PANTHER" id="PTHR43283">
    <property type="entry name" value="BETA-LACTAMASE-RELATED"/>
    <property type="match status" value="1"/>
</dbReference>
<feature type="domain" description="Beta-lactamase-related" evidence="2">
    <location>
        <begin position="4"/>
        <end position="243"/>
    </location>
</feature>
<dbReference type="InterPro" id="IPR012338">
    <property type="entry name" value="Beta-lactam/transpept-like"/>
</dbReference>